<dbReference type="Pfam" id="PF25954">
    <property type="entry name" value="Beta-barrel_RND_2"/>
    <property type="match status" value="1"/>
</dbReference>
<dbReference type="InterPro" id="IPR050465">
    <property type="entry name" value="UPF0194_transport"/>
</dbReference>
<dbReference type="RefSeq" id="WP_226607163.1">
    <property type="nucleotide sequence ID" value="NZ_JAJAQI010000010.1"/>
</dbReference>
<dbReference type="Gene3D" id="2.40.50.100">
    <property type="match status" value="2"/>
</dbReference>
<comment type="caution">
    <text evidence="6">The sequence shown here is derived from an EMBL/GenBank/DDBJ whole genome shotgun (WGS) entry which is preliminary data.</text>
</comment>
<evidence type="ECO:0000259" key="4">
    <source>
        <dbReference type="Pfam" id="PF25917"/>
    </source>
</evidence>
<protein>
    <submittedName>
        <fullName evidence="6">Efflux RND transporter periplasmic adaptor subunit</fullName>
    </submittedName>
</protein>
<accession>A0A9X1IBL5</accession>
<dbReference type="Gene3D" id="2.40.420.20">
    <property type="match status" value="1"/>
</dbReference>
<evidence type="ECO:0000313" key="6">
    <source>
        <dbReference type="EMBL" id="MCB4821835.1"/>
    </source>
</evidence>
<comment type="subcellular location">
    <subcellularLocation>
        <location evidence="1">Cell envelope</location>
    </subcellularLocation>
</comment>
<proteinExistence type="inferred from homology"/>
<dbReference type="Pfam" id="PF25917">
    <property type="entry name" value="BSH_RND"/>
    <property type="match status" value="1"/>
</dbReference>
<evidence type="ECO:0000256" key="2">
    <source>
        <dbReference type="ARBA" id="ARBA00009477"/>
    </source>
</evidence>
<dbReference type="GO" id="GO:0016020">
    <property type="term" value="C:membrane"/>
    <property type="evidence" value="ECO:0007669"/>
    <property type="project" value="InterPro"/>
</dbReference>
<dbReference type="GO" id="GO:0030313">
    <property type="term" value="C:cell envelope"/>
    <property type="evidence" value="ECO:0007669"/>
    <property type="project" value="UniProtKB-SubCell"/>
</dbReference>
<dbReference type="NCBIfam" id="TIGR01730">
    <property type="entry name" value="RND_mfp"/>
    <property type="match status" value="1"/>
</dbReference>
<name>A0A9X1IBL5_9PROT</name>
<keyword evidence="7" id="KW-1185">Reference proteome</keyword>
<keyword evidence="3" id="KW-0175">Coiled coil</keyword>
<sequence>MRRVLLLLLPVLLLGAGLASLGRPAATALNLPWPGQAVAPDGPRLRTAVVDRGSITAAVAATGTVNPLVTVSVGSQLSGQIRELLADFNTRVRAGQPVARLDTQQLEAKRAAAAADVEAAEIGVLVARAAAEKAEADAASAVAQLRAAEAGAARDEAALRDADYEARRTEELRRGGTGAVRDAVRAGFMQEKARADLANARAQMAEKEAGRLSAEAAARTARAQVRAAEAALAQRIAQLRQVEVDLSFATIRSPIDGVVISRNVDLGQTVAASFQAPVLFTIAASLDEVEVWATVDKADIGRIRPGQEVPFTVAAFPGETLPGRVKEIRLAAVTISNVVTYTVVVSVPNPGGRLLPGMTATLRIVTDHRPDVLRVPNAALRWRPRGEGAGAASGSPIEQALREMPDLTAAQQAEIAAAQAEARERTEAVPRHAEGRQQQVAAIRQRLLARLNAILTPEQRLRLSEARGARGGAGTVWVVDGEGPPRPVPVRTGATDGNVTEILAGALAPGQAVAVGQERQNAPAQAAARPF</sequence>
<comment type="similarity">
    <text evidence="2">Belongs to the membrane fusion protein (MFP) (TC 8.A.1) family.</text>
</comment>
<dbReference type="SUPFAM" id="SSF111369">
    <property type="entry name" value="HlyD-like secretion proteins"/>
    <property type="match status" value="2"/>
</dbReference>
<organism evidence="6 7">
    <name type="scientific">Roseicella aerolata</name>
    <dbReference type="NCBI Taxonomy" id="2883479"/>
    <lineage>
        <taxon>Bacteria</taxon>
        <taxon>Pseudomonadati</taxon>
        <taxon>Pseudomonadota</taxon>
        <taxon>Alphaproteobacteria</taxon>
        <taxon>Acetobacterales</taxon>
        <taxon>Roseomonadaceae</taxon>
        <taxon>Roseicella</taxon>
    </lineage>
</organism>
<dbReference type="InterPro" id="IPR006143">
    <property type="entry name" value="RND_pump_MFP"/>
</dbReference>
<dbReference type="AlphaFoldDB" id="A0A9X1IBL5"/>
<feature type="domain" description="CusB-like beta-barrel" evidence="5">
    <location>
        <begin position="291"/>
        <end position="366"/>
    </location>
</feature>
<evidence type="ECO:0000256" key="3">
    <source>
        <dbReference type="ARBA" id="ARBA00023054"/>
    </source>
</evidence>
<dbReference type="InterPro" id="IPR058792">
    <property type="entry name" value="Beta-barrel_RND_2"/>
</dbReference>
<evidence type="ECO:0000259" key="5">
    <source>
        <dbReference type="Pfam" id="PF25954"/>
    </source>
</evidence>
<dbReference type="Gene3D" id="2.40.30.170">
    <property type="match status" value="1"/>
</dbReference>
<reference evidence="6" key="1">
    <citation type="submission" date="2021-10" db="EMBL/GenBank/DDBJ databases">
        <title>Roseicella aerolatum sp. nov., isolated from aerosols of e-waste dismantling site.</title>
        <authorList>
            <person name="Qin T."/>
        </authorList>
    </citation>
    <scope>NUCLEOTIDE SEQUENCE</scope>
    <source>
        <strain evidence="6">GB24</strain>
    </source>
</reference>
<evidence type="ECO:0000313" key="7">
    <source>
        <dbReference type="Proteomes" id="UP001139311"/>
    </source>
</evidence>
<dbReference type="PANTHER" id="PTHR32347:SF14">
    <property type="entry name" value="EFFLUX SYSTEM COMPONENT YKNX-RELATED"/>
    <property type="match status" value="1"/>
</dbReference>
<evidence type="ECO:0000256" key="1">
    <source>
        <dbReference type="ARBA" id="ARBA00004196"/>
    </source>
</evidence>
<dbReference type="Proteomes" id="UP001139311">
    <property type="component" value="Unassembled WGS sequence"/>
</dbReference>
<feature type="domain" description="Multidrug resistance protein MdtA-like barrel-sandwich hybrid" evidence="4">
    <location>
        <begin position="70"/>
        <end position="279"/>
    </location>
</feature>
<dbReference type="InterPro" id="IPR058625">
    <property type="entry name" value="MdtA-like_BSH"/>
</dbReference>
<dbReference type="EMBL" id="JAJAQI010000010">
    <property type="protein sequence ID" value="MCB4821835.1"/>
    <property type="molecule type" value="Genomic_DNA"/>
</dbReference>
<dbReference type="PANTHER" id="PTHR32347">
    <property type="entry name" value="EFFLUX SYSTEM COMPONENT YKNX-RELATED"/>
    <property type="match status" value="1"/>
</dbReference>
<gene>
    <name evidence="6" type="ORF">LHA35_08835</name>
</gene>
<dbReference type="GO" id="GO:0022857">
    <property type="term" value="F:transmembrane transporter activity"/>
    <property type="evidence" value="ECO:0007669"/>
    <property type="project" value="InterPro"/>
</dbReference>